<dbReference type="RefSeq" id="WP_258902749.1">
    <property type="nucleotide sequence ID" value="NZ_CP103141.1"/>
</dbReference>
<dbReference type="Proteomes" id="UP001060104">
    <property type="component" value="Chromosome"/>
</dbReference>
<sequence>MKKSVIIGKETYNLISPTIKGTDMAIKSLGEITDKENIYEILIEKDKDILCNVLSYFISGDLSLTKKLNKGSKEEIAEAIKSLIIDIMQPALLQLSHIAKQLSSMTAKPKL</sequence>
<reference evidence="1" key="1">
    <citation type="submission" date="2022-08" db="EMBL/GenBank/DDBJ databases">
        <title>Genome Sequencing of Bacteroides fragilis Group Isolates with Nanopore Technology.</title>
        <authorList>
            <person name="Tisza M.J."/>
            <person name="Smith D."/>
            <person name="Dekker J.P."/>
        </authorList>
    </citation>
    <scope>NUCLEOTIDE SEQUENCE</scope>
    <source>
        <strain evidence="1">BFG-527</strain>
    </source>
</reference>
<organism evidence="1 2">
    <name type="scientific">Bacteroides faecis</name>
    <dbReference type="NCBI Taxonomy" id="674529"/>
    <lineage>
        <taxon>Bacteria</taxon>
        <taxon>Pseudomonadati</taxon>
        <taxon>Bacteroidota</taxon>
        <taxon>Bacteroidia</taxon>
        <taxon>Bacteroidales</taxon>
        <taxon>Bacteroidaceae</taxon>
        <taxon>Bacteroides</taxon>
    </lineage>
</organism>
<protein>
    <submittedName>
        <fullName evidence="1">Uncharacterized protein</fullName>
    </submittedName>
</protein>
<accession>A0ABY5T8Y6</accession>
<evidence type="ECO:0000313" key="2">
    <source>
        <dbReference type="Proteomes" id="UP001060104"/>
    </source>
</evidence>
<evidence type="ECO:0000313" key="1">
    <source>
        <dbReference type="EMBL" id="UVQ73682.1"/>
    </source>
</evidence>
<keyword evidence="2" id="KW-1185">Reference proteome</keyword>
<gene>
    <name evidence="1" type="ORF">NXY30_22150</name>
</gene>
<proteinExistence type="predicted"/>
<dbReference type="EMBL" id="CP103141">
    <property type="protein sequence ID" value="UVQ73682.1"/>
    <property type="molecule type" value="Genomic_DNA"/>
</dbReference>
<name>A0ABY5T8Y6_9BACE</name>